<feature type="domain" description="Methyltransferase small" evidence="1">
    <location>
        <begin position="28"/>
        <end position="162"/>
    </location>
</feature>
<dbReference type="HOGENOM" id="CLU_061983_3_0_0"/>
<dbReference type="OrthoDB" id="9777257at2"/>
<sequence>MIQEICIKGLKILQNVDLQSVTLDSLVLADFVKINRKVKNILEIGSGNGIISMLLYKKTSANIQGVEILKESYELAVENMKANNMEIEYINADIKEYSKGLHQNFDVIVSNPPYFIEKNENQKKKNILKQIARNEEDLKIEDIIEISNRLLKNMGHLYLVFRVERLDEVLEYISKTKLVAKVLKFVYTKNTDNALLVLIDCIKSGKKGLIVEKPLNIYNKKIKNEIYGI</sequence>
<dbReference type="InterPro" id="IPR002052">
    <property type="entry name" value="DNA_methylase_N6_adenine_CS"/>
</dbReference>
<dbReference type="KEGG" id="sns:VC03_02090"/>
<accession>A0A0E3ZC06</accession>
<keyword evidence="3" id="KW-1185">Reference proteome</keyword>
<dbReference type="PANTHER" id="PTHR47739">
    <property type="entry name" value="TRNA1(VAL) (ADENINE(37)-N6)-METHYLTRANSFERASE"/>
    <property type="match status" value="1"/>
</dbReference>
<dbReference type="GO" id="GO:0008757">
    <property type="term" value="F:S-adenosylmethionine-dependent methyltransferase activity"/>
    <property type="evidence" value="ECO:0007669"/>
    <property type="project" value="UniProtKB-ARBA"/>
</dbReference>
<dbReference type="CDD" id="cd02440">
    <property type="entry name" value="AdoMet_MTases"/>
    <property type="match status" value="1"/>
</dbReference>
<evidence type="ECO:0000259" key="1">
    <source>
        <dbReference type="Pfam" id="PF05175"/>
    </source>
</evidence>
<organism evidence="2 3">
    <name type="scientific">Sneathia vaginalis</name>
    <dbReference type="NCBI Taxonomy" id="187101"/>
    <lineage>
        <taxon>Bacteria</taxon>
        <taxon>Fusobacteriati</taxon>
        <taxon>Fusobacteriota</taxon>
        <taxon>Fusobacteriia</taxon>
        <taxon>Fusobacteriales</taxon>
        <taxon>Leptotrichiaceae</taxon>
        <taxon>Sneathia</taxon>
    </lineage>
</organism>
<proteinExistence type="predicted"/>
<dbReference type="InterPro" id="IPR050210">
    <property type="entry name" value="tRNA_Adenine-N(6)_MTase"/>
</dbReference>
<dbReference type="GO" id="GO:0003676">
    <property type="term" value="F:nucleic acid binding"/>
    <property type="evidence" value="ECO:0007669"/>
    <property type="project" value="InterPro"/>
</dbReference>
<dbReference type="STRING" id="187101.VC03_02090"/>
<dbReference type="AlphaFoldDB" id="A0A0E3ZC06"/>
<dbReference type="EMBL" id="CP011280">
    <property type="protein sequence ID" value="AKC95346.1"/>
    <property type="molecule type" value="Genomic_DNA"/>
</dbReference>
<evidence type="ECO:0000313" key="3">
    <source>
        <dbReference type="Proteomes" id="UP000033103"/>
    </source>
</evidence>
<reference evidence="2 3" key="1">
    <citation type="journal article" date="2012" name="BMC Genomics">
        <title>Genomic sequence analysis and characterization of Sneathia amnii sp. nov.</title>
        <authorList>
            <consortium name="Vaginal Microbiome Consortium (additional members)"/>
            <person name="Harwich M.D.Jr."/>
            <person name="Serrano M.G."/>
            <person name="Fettweis J.M."/>
            <person name="Alves J.M."/>
            <person name="Reimers M.A."/>
            <person name="Buck G.A."/>
            <person name="Jefferson K.K."/>
        </authorList>
    </citation>
    <scope>NUCLEOTIDE SEQUENCE [LARGE SCALE GENOMIC DNA]</scope>
    <source>
        <strain evidence="2 3">SN35</strain>
    </source>
</reference>
<dbReference type="GO" id="GO:0008170">
    <property type="term" value="F:N-methyltransferase activity"/>
    <property type="evidence" value="ECO:0007669"/>
    <property type="project" value="UniProtKB-ARBA"/>
</dbReference>
<dbReference type="PANTHER" id="PTHR47739:SF1">
    <property type="entry name" value="TRNA1(VAL) (ADENINE(37)-N6)-METHYLTRANSFERASE"/>
    <property type="match status" value="1"/>
</dbReference>
<gene>
    <name evidence="2" type="ORF">VC03_02090</name>
</gene>
<dbReference type="InterPro" id="IPR029063">
    <property type="entry name" value="SAM-dependent_MTases_sf"/>
</dbReference>
<dbReference type="Gene3D" id="3.40.50.150">
    <property type="entry name" value="Vaccinia Virus protein VP39"/>
    <property type="match status" value="1"/>
</dbReference>
<dbReference type="RefSeq" id="WP_046328452.1">
    <property type="nucleotide sequence ID" value="NZ_CP011280.1"/>
</dbReference>
<dbReference type="PROSITE" id="PS00092">
    <property type="entry name" value="N6_MTASE"/>
    <property type="match status" value="1"/>
</dbReference>
<dbReference type="Proteomes" id="UP000033103">
    <property type="component" value="Chromosome"/>
</dbReference>
<name>A0A0E3ZC06_9FUSO</name>
<dbReference type="Pfam" id="PF05175">
    <property type="entry name" value="MTS"/>
    <property type="match status" value="1"/>
</dbReference>
<protein>
    <recommendedName>
        <fullName evidence="1">Methyltransferase small domain-containing protein</fullName>
    </recommendedName>
</protein>
<dbReference type="PATRIC" id="fig|1069640.6.peg.397"/>
<dbReference type="SUPFAM" id="SSF53335">
    <property type="entry name" value="S-adenosyl-L-methionine-dependent methyltransferases"/>
    <property type="match status" value="1"/>
</dbReference>
<dbReference type="InterPro" id="IPR007848">
    <property type="entry name" value="Small_mtfrase_dom"/>
</dbReference>
<dbReference type="GO" id="GO:0032259">
    <property type="term" value="P:methylation"/>
    <property type="evidence" value="ECO:0007669"/>
    <property type="project" value="InterPro"/>
</dbReference>
<evidence type="ECO:0000313" key="2">
    <source>
        <dbReference type="EMBL" id="AKC95346.1"/>
    </source>
</evidence>